<reference evidence="3 4" key="1">
    <citation type="journal article" date="2015" name="Int. J. Syst. Evol. Microbiol.">
        <title>Burkholderia monticola sp. nov., isolated from mountain soil.</title>
        <authorList>
            <person name="Baek I."/>
            <person name="Seo B."/>
            <person name="Lee I."/>
            <person name="Yi H."/>
            <person name="Chun J."/>
        </authorList>
    </citation>
    <scope>NUCLEOTIDE SEQUENCE [LARGE SCALE GENOMIC DNA]</scope>
    <source>
        <strain evidence="3 4">JC2948</strain>
    </source>
</reference>
<evidence type="ECO:0000256" key="1">
    <source>
        <dbReference type="SAM" id="MobiDB-lite"/>
    </source>
</evidence>
<dbReference type="EMBL" id="LRBG01000035">
    <property type="protein sequence ID" value="KXU84848.1"/>
    <property type="molecule type" value="Genomic_DNA"/>
</dbReference>
<accession>A0A149PIJ3</accession>
<evidence type="ECO:0008006" key="5">
    <source>
        <dbReference type="Google" id="ProtNLM"/>
    </source>
</evidence>
<dbReference type="Proteomes" id="UP000075613">
    <property type="component" value="Unassembled WGS sequence"/>
</dbReference>
<dbReference type="OrthoDB" id="9114489at2"/>
<feature type="region of interest" description="Disordered" evidence="1">
    <location>
        <begin position="26"/>
        <end position="46"/>
    </location>
</feature>
<evidence type="ECO:0000313" key="3">
    <source>
        <dbReference type="EMBL" id="KXU84848.1"/>
    </source>
</evidence>
<sequence>MRRISCIASATLLVLATIALNGCGADDDSSASNASTTAPAPNDVAQQPAIAVNGMPPTAIPYASAPLANDMTSNAASGTVATTDPITQNMQANLAADSQQVAPVMRYAPGDSANN</sequence>
<feature type="compositionally biased region" description="Low complexity" evidence="1">
    <location>
        <begin position="30"/>
        <end position="42"/>
    </location>
</feature>
<dbReference type="AlphaFoldDB" id="A0A149PIJ3"/>
<gene>
    <name evidence="3" type="ORF">CI15_21345</name>
</gene>
<feature type="signal peptide" evidence="2">
    <location>
        <begin position="1"/>
        <end position="21"/>
    </location>
</feature>
<dbReference type="STRING" id="1399968.CI15_21345"/>
<keyword evidence="4" id="KW-1185">Reference proteome</keyword>
<protein>
    <recommendedName>
        <fullName evidence="5">Lipoprotein</fullName>
    </recommendedName>
</protein>
<comment type="caution">
    <text evidence="3">The sequence shown here is derived from an EMBL/GenBank/DDBJ whole genome shotgun (WGS) entry which is preliminary data.</text>
</comment>
<keyword evidence="2" id="KW-0732">Signal</keyword>
<name>A0A149PIJ3_9BURK</name>
<organism evidence="3 4">
    <name type="scientific">Paraburkholderia monticola</name>
    <dbReference type="NCBI Taxonomy" id="1399968"/>
    <lineage>
        <taxon>Bacteria</taxon>
        <taxon>Pseudomonadati</taxon>
        <taxon>Pseudomonadota</taxon>
        <taxon>Betaproteobacteria</taxon>
        <taxon>Burkholderiales</taxon>
        <taxon>Burkholderiaceae</taxon>
        <taxon>Paraburkholderia</taxon>
    </lineage>
</organism>
<evidence type="ECO:0000313" key="4">
    <source>
        <dbReference type="Proteomes" id="UP000075613"/>
    </source>
</evidence>
<evidence type="ECO:0000256" key="2">
    <source>
        <dbReference type="SAM" id="SignalP"/>
    </source>
</evidence>
<dbReference type="RefSeq" id="WP_062130631.1">
    <property type="nucleotide sequence ID" value="NZ_LRBG01000035.1"/>
</dbReference>
<proteinExistence type="predicted"/>
<feature type="chain" id="PRO_5007551262" description="Lipoprotein" evidence="2">
    <location>
        <begin position="22"/>
        <end position="115"/>
    </location>
</feature>